<dbReference type="OrthoDB" id="288590at2759"/>
<dbReference type="GO" id="GO:0044283">
    <property type="term" value="P:small molecule biosynthetic process"/>
    <property type="evidence" value="ECO:0007669"/>
    <property type="project" value="UniProtKB-ARBA"/>
</dbReference>
<sequence>MGSTENDQSVLKLPVIDFAKWGSGSTPEERLSTAKELADACHNVGFVFIINHGISLELLEEAFGWSRRLFDLKIEEKMLAPHPDGPTVHRGYSWPGLEKVSQVISDDLEVGEKLRAVADCKESYEIGSEENDEQPNVWIPKEVFPGFRSFMTDFYWECSKVSHEILTAIGTGIGLKDPAFLLKFHSGHNNQLRLLHYSPIPAAQLENESSARMPAHSDWGSITMLFQDDCGGLEVENQHLPGEFIKVTPLKNAIVMNIGDLLMRWSNDYLKSTLHRVTLPPEEDRYTGPDRMTRSRYSIPYFVGPDSNAVIECMPECANANNPVKYGPIVQREYRLMRGKLQYPDKTPQSATASV</sequence>
<dbReference type="STRING" id="1745343.A0A2J6PEE6"/>
<dbReference type="GO" id="GO:0046872">
    <property type="term" value="F:metal ion binding"/>
    <property type="evidence" value="ECO:0007669"/>
    <property type="project" value="UniProtKB-KW"/>
</dbReference>
<dbReference type="EMBL" id="KZ613550">
    <property type="protein sequence ID" value="PMD12410.1"/>
    <property type="molecule type" value="Genomic_DNA"/>
</dbReference>
<accession>A0A2J6PEE6</accession>
<keyword evidence="2" id="KW-0479">Metal-binding</keyword>
<dbReference type="Pfam" id="PF03171">
    <property type="entry name" value="2OG-FeII_Oxy"/>
    <property type="match status" value="1"/>
</dbReference>
<evidence type="ECO:0000313" key="5">
    <source>
        <dbReference type="Proteomes" id="UP000235672"/>
    </source>
</evidence>
<dbReference type="SUPFAM" id="SSF51197">
    <property type="entry name" value="Clavaminate synthase-like"/>
    <property type="match status" value="1"/>
</dbReference>
<dbReference type="AlphaFoldDB" id="A0A2J6PEE6"/>
<dbReference type="Pfam" id="PF14226">
    <property type="entry name" value="DIOX_N"/>
    <property type="match status" value="1"/>
</dbReference>
<keyword evidence="2" id="KW-0560">Oxidoreductase</keyword>
<name>A0A2J6PEE6_9HELO</name>
<gene>
    <name evidence="4" type="ORF">NA56DRAFT_484296</name>
</gene>
<keyword evidence="2" id="KW-0408">Iron</keyword>
<reference evidence="4 5" key="1">
    <citation type="submission" date="2016-05" db="EMBL/GenBank/DDBJ databases">
        <title>A degradative enzymes factory behind the ericoid mycorrhizal symbiosis.</title>
        <authorList>
            <consortium name="DOE Joint Genome Institute"/>
            <person name="Martino E."/>
            <person name="Morin E."/>
            <person name="Grelet G."/>
            <person name="Kuo A."/>
            <person name="Kohler A."/>
            <person name="Daghino S."/>
            <person name="Barry K."/>
            <person name="Choi C."/>
            <person name="Cichocki N."/>
            <person name="Clum A."/>
            <person name="Copeland A."/>
            <person name="Hainaut M."/>
            <person name="Haridas S."/>
            <person name="Labutti K."/>
            <person name="Lindquist E."/>
            <person name="Lipzen A."/>
            <person name="Khouja H.-R."/>
            <person name="Murat C."/>
            <person name="Ohm R."/>
            <person name="Olson A."/>
            <person name="Spatafora J."/>
            <person name="Veneault-Fourrey C."/>
            <person name="Henrissat B."/>
            <person name="Grigoriev I."/>
            <person name="Martin F."/>
            <person name="Perotto S."/>
        </authorList>
    </citation>
    <scope>NUCLEOTIDE SEQUENCE [LARGE SCALE GENOMIC DNA]</scope>
    <source>
        <strain evidence="4 5">UAMH 7357</strain>
    </source>
</reference>
<evidence type="ECO:0000256" key="2">
    <source>
        <dbReference type="RuleBase" id="RU003682"/>
    </source>
</evidence>
<comment type="similarity">
    <text evidence="1 2">Belongs to the iron/ascorbate-dependent oxidoreductase family.</text>
</comment>
<dbReference type="PRINTS" id="PR00682">
    <property type="entry name" value="IPNSYNTHASE"/>
</dbReference>
<dbReference type="Proteomes" id="UP000235672">
    <property type="component" value="Unassembled WGS sequence"/>
</dbReference>
<evidence type="ECO:0000256" key="1">
    <source>
        <dbReference type="ARBA" id="ARBA00008056"/>
    </source>
</evidence>
<dbReference type="InterPro" id="IPR026992">
    <property type="entry name" value="DIOX_N"/>
</dbReference>
<protein>
    <submittedName>
        <fullName evidence="4">Thymine dioxygenase</fullName>
    </submittedName>
</protein>
<dbReference type="Gene3D" id="2.60.120.330">
    <property type="entry name" value="B-lactam Antibiotic, Isopenicillin N Synthase, Chain"/>
    <property type="match status" value="1"/>
</dbReference>
<feature type="domain" description="Fe2OG dioxygenase" evidence="3">
    <location>
        <begin position="188"/>
        <end position="305"/>
    </location>
</feature>
<proteinExistence type="inferred from homology"/>
<evidence type="ECO:0000313" key="4">
    <source>
        <dbReference type="EMBL" id="PMD12410.1"/>
    </source>
</evidence>
<dbReference type="InterPro" id="IPR050231">
    <property type="entry name" value="Iron_ascorbate_oxido_reductase"/>
</dbReference>
<keyword evidence="5" id="KW-1185">Reference proteome</keyword>
<keyword evidence="4" id="KW-0223">Dioxygenase</keyword>
<dbReference type="PROSITE" id="PS51471">
    <property type="entry name" value="FE2OG_OXY"/>
    <property type="match status" value="1"/>
</dbReference>
<dbReference type="InterPro" id="IPR005123">
    <property type="entry name" value="Oxoglu/Fe-dep_dioxygenase_dom"/>
</dbReference>
<dbReference type="GO" id="GO:0051213">
    <property type="term" value="F:dioxygenase activity"/>
    <property type="evidence" value="ECO:0007669"/>
    <property type="project" value="UniProtKB-KW"/>
</dbReference>
<dbReference type="InterPro" id="IPR027443">
    <property type="entry name" value="IPNS-like_sf"/>
</dbReference>
<dbReference type="InterPro" id="IPR044861">
    <property type="entry name" value="IPNS-like_FE2OG_OXY"/>
</dbReference>
<organism evidence="4 5">
    <name type="scientific">Hyaloscypha hepaticicola</name>
    <dbReference type="NCBI Taxonomy" id="2082293"/>
    <lineage>
        <taxon>Eukaryota</taxon>
        <taxon>Fungi</taxon>
        <taxon>Dikarya</taxon>
        <taxon>Ascomycota</taxon>
        <taxon>Pezizomycotina</taxon>
        <taxon>Leotiomycetes</taxon>
        <taxon>Helotiales</taxon>
        <taxon>Hyaloscyphaceae</taxon>
        <taxon>Hyaloscypha</taxon>
    </lineage>
</organism>
<evidence type="ECO:0000259" key="3">
    <source>
        <dbReference type="PROSITE" id="PS51471"/>
    </source>
</evidence>
<dbReference type="PANTHER" id="PTHR47990">
    <property type="entry name" value="2-OXOGLUTARATE (2OG) AND FE(II)-DEPENDENT OXYGENASE SUPERFAMILY PROTEIN-RELATED"/>
    <property type="match status" value="1"/>
</dbReference>